<feature type="non-terminal residue" evidence="2">
    <location>
        <position position="240"/>
    </location>
</feature>
<comment type="caution">
    <text evidence="2">The sequence shown here is derived from an EMBL/GenBank/DDBJ whole genome shotgun (WGS) entry which is preliminary data.</text>
</comment>
<feature type="compositionally biased region" description="Pro residues" evidence="1">
    <location>
        <begin position="107"/>
        <end position="121"/>
    </location>
</feature>
<dbReference type="EMBL" id="CAMXCT020001189">
    <property type="protein sequence ID" value="CAL1141035.1"/>
    <property type="molecule type" value="Genomic_DNA"/>
</dbReference>
<proteinExistence type="predicted"/>
<feature type="compositionally biased region" description="Gly residues" evidence="1">
    <location>
        <begin position="1"/>
        <end position="10"/>
    </location>
</feature>
<keyword evidence="4" id="KW-1185">Reference proteome</keyword>
<reference evidence="3" key="2">
    <citation type="submission" date="2024-04" db="EMBL/GenBank/DDBJ databases">
        <authorList>
            <person name="Chen Y."/>
            <person name="Shah S."/>
            <person name="Dougan E. K."/>
            <person name="Thang M."/>
            <person name="Chan C."/>
        </authorList>
    </citation>
    <scope>NUCLEOTIDE SEQUENCE [LARGE SCALE GENOMIC DNA]</scope>
</reference>
<evidence type="ECO:0000313" key="2">
    <source>
        <dbReference type="EMBL" id="CAI3987660.1"/>
    </source>
</evidence>
<feature type="region of interest" description="Disordered" evidence="1">
    <location>
        <begin position="105"/>
        <end position="131"/>
    </location>
</feature>
<feature type="compositionally biased region" description="Polar residues" evidence="1">
    <location>
        <begin position="185"/>
        <end position="210"/>
    </location>
</feature>
<dbReference type="EMBL" id="CAMXCT030001189">
    <property type="protein sequence ID" value="CAL4774972.1"/>
    <property type="molecule type" value="Genomic_DNA"/>
</dbReference>
<name>A0A9P1C9Q7_9DINO</name>
<evidence type="ECO:0000313" key="3">
    <source>
        <dbReference type="EMBL" id="CAL1141035.1"/>
    </source>
</evidence>
<reference evidence="2" key="1">
    <citation type="submission" date="2022-10" db="EMBL/GenBank/DDBJ databases">
        <authorList>
            <person name="Chen Y."/>
            <person name="Dougan E. K."/>
            <person name="Chan C."/>
            <person name="Rhodes N."/>
            <person name="Thang M."/>
        </authorList>
    </citation>
    <scope>NUCLEOTIDE SEQUENCE</scope>
</reference>
<feature type="region of interest" description="Disordered" evidence="1">
    <location>
        <begin position="1"/>
        <end position="20"/>
    </location>
</feature>
<organism evidence="2">
    <name type="scientific">Cladocopium goreaui</name>
    <dbReference type="NCBI Taxonomy" id="2562237"/>
    <lineage>
        <taxon>Eukaryota</taxon>
        <taxon>Sar</taxon>
        <taxon>Alveolata</taxon>
        <taxon>Dinophyceae</taxon>
        <taxon>Suessiales</taxon>
        <taxon>Symbiodiniaceae</taxon>
        <taxon>Cladocopium</taxon>
    </lineage>
</organism>
<dbReference type="EMBL" id="CAMXCT010001189">
    <property type="protein sequence ID" value="CAI3987660.1"/>
    <property type="molecule type" value="Genomic_DNA"/>
</dbReference>
<accession>A0A9P1C9Q7</accession>
<protein>
    <submittedName>
        <fullName evidence="2">Uncharacterized protein</fullName>
    </submittedName>
</protein>
<gene>
    <name evidence="2" type="ORF">C1SCF055_LOCUS14914</name>
</gene>
<evidence type="ECO:0000256" key="1">
    <source>
        <dbReference type="SAM" id="MobiDB-lite"/>
    </source>
</evidence>
<sequence length="240" mass="25729">MGKGGYGKGWSRGRSWHRSSQWQDGNYYHGWRKPAWQPESQHHDSSLGRLAGGMLTSAWDSVCSGVTAAALKAVEHTAGAFFNKDGKQTVDQGAQSIMACLAGSAADPPPAQMSAPAPKPAVPADNPGPDQLMLSVLEMQKQQMQQQTILQQQLLRLQEAQSSPPSSLAQNFRAPVPARSKSRQKASTPASAPSTLQPQSRKPNDLQQAKQRLARTALTELAESLATNARLASTAAESYS</sequence>
<feature type="region of interest" description="Disordered" evidence="1">
    <location>
        <begin position="161"/>
        <end position="213"/>
    </location>
</feature>
<evidence type="ECO:0000313" key="4">
    <source>
        <dbReference type="Proteomes" id="UP001152797"/>
    </source>
</evidence>
<dbReference type="AlphaFoldDB" id="A0A9P1C9Q7"/>
<dbReference type="Proteomes" id="UP001152797">
    <property type="component" value="Unassembled WGS sequence"/>
</dbReference>